<dbReference type="Pfam" id="PF02897">
    <property type="entry name" value="Peptidase_S9_N"/>
    <property type="match status" value="1"/>
</dbReference>
<sequence>MRLLGHFCALRTLRCVASSRFQRRQFNIKSWSQRLAASFHKPLPPPVARRDQSEDPYGWLRHGDMAMIRRHLDRENEYAENFLMKGRHIEQVLLDEMESRVESEHSSPPEKIGSWYYYMRTTDTSAFQIYCRRSVSDPEVEQIVLDQDAISRNVPYLSVPICKVSPCHRYLAYTADMTGNERYLGFVKDIETGEILFKVDNVTSMEWAKDGETILYTQVLQTIIDAREFLALRTMRWQSRLWYKVWRQSLKDPTRREKILEERNSAFYMDVGMTKDMAYITISLNSKTSSEVRILPTSHPWKEPILIEPRREGLEYFVEHMHGALVLVTNDGSEDYKLVQVDPVLPGRANWTDFYVPEDGCRIQDIDVFEDHIAVYERTMRGQRVRILDILRPAGQRAQGLVQRTNSCGFPHLAAPQLSSSFKPIQLGGSEVVQFPVPDCGTAVRPGANCDYAGKTLRVSVSSPLVPWKEFDVSLADRTLSLLQEQVCPGLPAGWQEGYDCKLELAESWDGVQVPMTVIRRKGLPEDGSSPTLAFVYGSYGQCLATEFDVGRISLLERGWAIVLCHVRGGGELGSRWHREGRGMKKLNGFKDLFACMTWIGRRLSRPGLIALHGTSAGGLLVSGYTNLYPGTVGAVVAKVPFVDIGSTMRDEDLSLTVHEYDEWGDMRRTEVADYVDSYCPYRNVSGVRYPPIYLTAALNDTRVGYWEPAKWAAKVRHEGGEGSGPVLLQTAFEGGHFGTGGKTGYLQDQAREAAFLYLALGLKFD</sequence>
<organism evidence="9">
    <name type="scientific">Guillardia theta (strain CCMP2712)</name>
    <name type="common">Cryptophyte</name>
    <dbReference type="NCBI Taxonomy" id="905079"/>
    <lineage>
        <taxon>Eukaryota</taxon>
        <taxon>Cryptophyceae</taxon>
        <taxon>Pyrenomonadales</taxon>
        <taxon>Geminigeraceae</taxon>
        <taxon>Guillardia</taxon>
    </lineage>
</organism>
<evidence type="ECO:0000256" key="1">
    <source>
        <dbReference type="ARBA" id="ARBA00005228"/>
    </source>
</evidence>
<dbReference type="EMBL" id="JH992966">
    <property type="protein sequence ID" value="EKX54968.1"/>
    <property type="molecule type" value="Genomic_DNA"/>
</dbReference>
<keyword evidence="3 6" id="KW-0378">Hydrolase</keyword>
<dbReference type="Proteomes" id="UP000011087">
    <property type="component" value="Unassembled WGS sequence"/>
</dbReference>
<dbReference type="InterPro" id="IPR001375">
    <property type="entry name" value="Peptidase_S9_cat"/>
</dbReference>
<evidence type="ECO:0000259" key="7">
    <source>
        <dbReference type="Pfam" id="PF00326"/>
    </source>
</evidence>
<comment type="function">
    <text evidence="5">Serine peptidase whose precise substrate specificity remains unclear. Does not cleave peptides after a arginine or lysine residue. Regulates trans-Golgi network morphology and sorting by regulating the membrane binding of the AP-1 complex. May play a role in the regulation of synaptic vesicle exocytosis.</text>
</comment>
<dbReference type="GO" id="GO:0006508">
    <property type="term" value="P:proteolysis"/>
    <property type="evidence" value="ECO:0007669"/>
    <property type="project" value="UniProtKB-KW"/>
</dbReference>
<dbReference type="InterPro" id="IPR002470">
    <property type="entry name" value="Peptidase_S9A"/>
</dbReference>
<evidence type="ECO:0000256" key="2">
    <source>
        <dbReference type="ARBA" id="ARBA00022670"/>
    </source>
</evidence>
<evidence type="ECO:0000256" key="4">
    <source>
        <dbReference type="ARBA" id="ARBA00022825"/>
    </source>
</evidence>
<evidence type="ECO:0000313" key="10">
    <source>
        <dbReference type="EnsemblProtists" id="EKX54968"/>
    </source>
</evidence>
<dbReference type="PRINTS" id="PR00862">
    <property type="entry name" value="PROLIGOPTASE"/>
</dbReference>
<dbReference type="SUPFAM" id="SSF50993">
    <property type="entry name" value="Peptidase/esterase 'gauge' domain"/>
    <property type="match status" value="1"/>
</dbReference>
<dbReference type="Gene3D" id="2.130.10.120">
    <property type="entry name" value="Prolyl oligopeptidase, N-terminal domain"/>
    <property type="match status" value="1"/>
</dbReference>
<dbReference type="HOGENOM" id="CLU_011290_0_1_1"/>
<accession>L1K3N0</accession>
<dbReference type="RefSeq" id="XP_005841948.1">
    <property type="nucleotide sequence ID" value="XM_005841891.1"/>
</dbReference>
<evidence type="ECO:0000256" key="3">
    <source>
        <dbReference type="ARBA" id="ARBA00022801"/>
    </source>
</evidence>
<protein>
    <recommendedName>
        <fullName evidence="6">Prolyl endopeptidase</fullName>
        <ecNumber evidence="6">3.4.21.-</ecNumber>
    </recommendedName>
</protein>
<evidence type="ECO:0000313" key="11">
    <source>
        <dbReference type="Proteomes" id="UP000011087"/>
    </source>
</evidence>
<evidence type="ECO:0000313" key="9">
    <source>
        <dbReference type="EMBL" id="EKX54968.1"/>
    </source>
</evidence>
<feature type="domain" description="Peptidase S9A N-terminal" evidence="8">
    <location>
        <begin position="50"/>
        <end position="485"/>
    </location>
</feature>
<dbReference type="SUPFAM" id="SSF53474">
    <property type="entry name" value="alpha/beta-Hydrolases"/>
    <property type="match status" value="1"/>
</dbReference>
<gene>
    <name evidence="9" type="ORF">GUITHDRAFT_131936</name>
</gene>
<dbReference type="eggNOG" id="KOG2237">
    <property type="taxonomic scope" value="Eukaryota"/>
</dbReference>
<name>L1K3N0_GUITC</name>
<dbReference type="OMA" id="LINCNSK"/>
<dbReference type="InterPro" id="IPR029058">
    <property type="entry name" value="AB_hydrolase_fold"/>
</dbReference>
<dbReference type="Pfam" id="PF00326">
    <property type="entry name" value="Peptidase_S9"/>
    <property type="match status" value="1"/>
</dbReference>
<dbReference type="PaxDb" id="55529-EKX54968"/>
<dbReference type="InterPro" id="IPR023302">
    <property type="entry name" value="Pept_S9A_N"/>
</dbReference>
<evidence type="ECO:0000259" key="8">
    <source>
        <dbReference type="Pfam" id="PF02897"/>
    </source>
</evidence>
<reference evidence="11" key="2">
    <citation type="submission" date="2012-11" db="EMBL/GenBank/DDBJ databases">
        <authorList>
            <person name="Kuo A."/>
            <person name="Curtis B.A."/>
            <person name="Tanifuji G."/>
            <person name="Burki F."/>
            <person name="Gruber A."/>
            <person name="Irimia M."/>
            <person name="Maruyama S."/>
            <person name="Arias M.C."/>
            <person name="Ball S.G."/>
            <person name="Gile G.H."/>
            <person name="Hirakawa Y."/>
            <person name="Hopkins J.F."/>
            <person name="Rensing S.A."/>
            <person name="Schmutz J."/>
            <person name="Symeonidi A."/>
            <person name="Elias M."/>
            <person name="Eveleigh R.J."/>
            <person name="Herman E.K."/>
            <person name="Klute M.J."/>
            <person name="Nakayama T."/>
            <person name="Obornik M."/>
            <person name="Reyes-Prieto A."/>
            <person name="Armbrust E.V."/>
            <person name="Aves S.J."/>
            <person name="Beiko R.G."/>
            <person name="Coutinho P."/>
            <person name="Dacks J.B."/>
            <person name="Durnford D.G."/>
            <person name="Fast N.M."/>
            <person name="Green B.R."/>
            <person name="Grisdale C."/>
            <person name="Hempe F."/>
            <person name="Henrissat B."/>
            <person name="Hoppner M.P."/>
            <person name="Ishida K.-I."/>
            <person name="Kim E."/>
            <person name="Koreny L."/>
            <person name="Kroth P.G."/>
            <person name="Liu Y."/>
            <person name="Malik S.-B."/>
            <person name="Maier U.G."/>
            <person name="McRose D."/>
            <person name="Mock T."/>
            <person name="Neilson J.A."/>
            <person name="Onodera N.T."/>
            <person name="Poole A.M."/>
            <person name="Pritham E.J."/>
            <person name="Richards T.A."/>
            <person name="Rocap G."/>
            <person name="Roy S.W."/>
            <person name="Sarai C."/>
            <person name="Schaack S."/>
            <person name="Shirato S."/>
            <person name="Slamovits C.H."/>
            <person name="Spencer D.F."/>
            <person name="Suzuki S."/>
            <person name="Worden A.Z."/>
            <person name="Zauner S."/>
            <person name="Barry K."/>
            <person name="Bell C."/>
            <person name="Bharti A.K."/>
            <person name="Crow J.A."/>
            <person name="Grimwood J."/>
            <person name="Kramer R."/>
            <person name="Lindquist E."/>
            <person name="Lucas S."/>
            <person name="Salamov A."/>
            <person name="McFadden G.I."/>
            <person name="Lane C.E."/>
            <person name="Keeling P.J."/>
            <person name="Gray M.W."/>
            <person name="Grigoriev I.V."/>
            <person name="Archibald J.M."/>
        </authorList>
    </citation>
    <scope>NUCLEOTIDE SEQUENCE</scope>
    <source>
        <strain evidence="11">CCMP2712</strain>
    </source>
</reference>
<keyword evidence="4 6" id="KW-0720">Serine protease</keyword>
<dbReference type="PANTHER" id="PTHR11757:SF19">
    <property type="entry name" value="PROLYL ENDOPEPTIDASE-LIKE"/>
    <property type="match status" value="1"/>
</dbReference>
<dbReference type="KEGG" id="gtt:GUITHDRAFT_131936"/>
<dbReference type="InterPro" id="IPR051543">
    <property type="entry name" value="Serine_Peptidase_S9A"/>
</dbReference>
<reference evidence="10" key="3">
    <citation type="submission" date="2016-03" db="UniProtKB">
        <authorList>
            <consortium name="EnsemblProtists"/>
        </authorList>
    </citation>
    <scope>IDENTIFICATION</scope>
</reference>
<comment type="similarity">
    <text evidence="1 6">Belongs to the peptidase S9A family.</text>
</comment>
<reference evidence="9 11" key="1">
    <citation type="journal article" date="2012" name="Nature">
        <title>Algal genomes reveal evolutionary mosaicism and the fate of nucleomorphs.</title>
        <authorList>
            <consortium name="DOE Joint Genome Institute"/>
            <person name="Curtis B.A."/>
            <person name="Tanifuji G."/>
            <person name="Burki F."/>
            <person name="Gruber A."/>
            <person name="Irimia M."/>
            <person name="Maruyama S."/>
            <person name="Arias M.C."/>
            <person name="Ball S.G."/>
            <person name="Gile G.H."/>
            <person name="Hirakawa Y."/>
            <person name="Hopkins J.F."/>
            <person name="Kuo A."/>
            <person name="Rensing S.A."/>
            <person name="Schmutz J."/>
            <person name="Symeonidi A."/>
            <person name="Elias M."/>
            <person name="Eveleigh R.J."/>
            <person name="Herman E.K."/>
            <person name="Klute M.J."/>
            <person name="Nakayama T."/>
            <person name="Obornik M."/>
            <person name="Reyes-Prieto A."/>
            <person name="Armbrust E.V."/>
            <person name="Aves S.J."/>
            <person name="Beiko R.G."/>
            <person name="Coutinho P."/>
            <person name="Dacks J.B."/>
            <person name="Durnford D.G."/>
            <person name="Fast N.M."/>
            <person name="Green B.R."/>
            <person name="Grisdale C.J."/>
            <person name="Hempel F."/>
            <person name="Henrissat B."/>
            <person name="Hoppner M.P."/>
            <person name="Ishida K."/>
            <person name="Kim E."/>
            <person name="Koreny L."/>
            <person name="Kroth P.G."/>
            <person name="Liu Y."/>
            <person name="Malik S.B."/>
            <person name="Maier U.G."/>
            <person name="McRose D."/>
            <person name="Mock T."/>
            <person name="Neilson J.A."/>
            <person name="Onodera N.T."/>
            <person name="Poole A.M."/>
            <person name="Pritham E.J."/>
            <person name="Richards T.A."/>
            <person name="Rocap G."/>
            <person name="Roy S.W."/>
            <person name="Sarai C."/>
            <person name="Schaack S."/>
            <person name="Shirato S."/>
            <person name="Slamovits C.H."/>
            <person name="Spencer D.F."/>
            <person name="Suzuki S."/>
            <person name="Worden A.Z."/>
            <person name="Zauner S."/>
            <person name="Barry K."/>
            <person name="Bell C."/>
            <person name="Bharti A.K."/>
            <person name="Crow J.A."/>
            <person name="Grimwood J."/>
            <person name="Kramer R."/>
            <person name="Lindquist E."/>
            <person name="Lucas S."/>
            <person name="Salamov A."/>
            <person name="McFadden G.I."/>
            <person name="Lane C.E."/>
            <person name="Keeling P.J."/>
            <person name="Gray M.W."/>
            <person name="Grigoriev I.V."/>
            <person name="Archibald J.M."/>
        </authorList>
    </citation>
    <scope>NUCLEOTIDE SEQUENCE</scope>
    <source>
        <strain evidence="9 11">CCMP2712</strain>
    </source>
</reference>
<proteinExistence type="inferred from homology"/>
<keyword evidence="2 6" id="KW-0645">Protease</keyword>
<dbReference type="EnsemblProtists" id="EKX54968">
    <property type="protein sequence ID" value="EKX54968"/>
    <property type="gene ID" value="GUITHDRAFT_131936"/>
</dbReference>
<evidence type="ECO:0000256" key="6">
    <source>
        <dbReference type="RuleBase" id="RU368024"/>
    </source>
</evidence>
<evidence type="ECO:0000256" key="5">
    <source>
        <dbReference type="ARBA" id="ARBA00045448"/>
    </source>
</evidence>
<dbReference type="GeneID" id="17311647"/>
<dbReference type="EC" id="3.4.21.-" evidence="6"/>
<feature type="domain" description="Peptidase S9 prolyl oligopeptidase catalytic" evidence="7">
    <location>
        <begin position="548"/>
        <end position="761"/>
    </location>
</feature>
<dbReference type="OrthoDB" id="248387at2759"/>
<dbReference type="GO" id="GO:0004252">
    <property type="term" value="F:serine-type endopeptidase activity"/>
    <property type="evidence" value="ECO:0007669"/>
    <property type="project" value="UniProtKB-UniRule"/>
</dbReference>
<dbReference type="PANTHER" id="PTHR11757">
    <property type="entry name" value="PROTEASE FAMILY S9A OLIGOPEPTIDASE"/>
    <property type="match status" value="1"/>
</dbReference>
<keyword evidence="11" id="KW-1185">Reference proteome</keyword>
<dbReference type="Gene3D" id="3.40.50.1820">
    <property type="entry name" value="alpha/beta hydrolase"/>
    <property type="match status" value="1"/>
</dbReference>
<dbReference type="AlphaFoldDB" id="L1K3N0"/>